<feature type="transmembrane region" description="Helical" evidence="1">
    <location>
        <begin position="6"/>
        <end position="25"/>
    </location>
</feature>
<evidence type="ECO:0000256" key="1">
    <source>
        <dbReference type="SAM" id="Phobius"/>
    </source>
</evidence>
<organism evidence="2">
    <name type="scientific">Anguilla anguilla</name>
    <name type="common">European freshwater eel</name>
    <name type="synonym">Muraena anguilla</name>
    <dbReference type="NCBI Taxonomy" id="7936"/>
    <lineage>
        <taxon>Eukaryota</taxon>
        <taxon>Metazoa</taxon>
        <taxon>Chordata</taxon>
        <taxon>Craniata</taxon>
        <taxon>Vertebrata</taxon>
        <taxon>Euteleostomi</taxon>
        <taxon>Actinopterygii</taxon>
        <taxon>Neopterygii</taxon>
        <taxon>Teleostei</taxon>
        <taxon>Anguilliformes</taxon>
        <taxon>Anguillidae</taxon>
        <taxon>Anguilla</taxon>
    </lineage>
</organism>
<name>A0A0E9W211_ANGAN</name>
<reference evidence="2" key="1">
    <citation type="submission" date="2014-11" db="EMBL/GenBank/DDBJ databases">
        <authorList>
            <person name="Amaro Gonzalez C."/>
        </authorList>
    </citation>
    <scope>NUCLEOTIDE SEQUENCE</scope>
</reference>
<keyword evidence="1" id="KW-0472">Membrane</keyword>
<dbReference type="AlphaFoldDB" id="A0A0E9W211"/>
<dbReference type="EMBL" id="GBXM01024190">
    <property type="protein sequence ID" value="JAH84387.1"/>
    <property type="molecule type" value="Transcribed_RNA"/>
</dbReference>
<evidence type="ECO:0000313" key="2">
    <source>
        <dbReference type="EMBL" id="JAH84387.1"/>
    </source>
</evidence>
<keyword evidence="1" id="KW-0812">Transmembrane</keyword>
<sequence>MLVTNRTLVIAIGGYFLAMLMSVPFRNQFRNITHNVHSNLSTNNAGPPGVHHNIIPLTNLGCSRLRPLLQYVTS</sequence>
<accession>A0A0E9W211</accession>
<reference evidence="2" key="2">
    <citation type="journal article" date="2015" name="Fish Shellfish Immunol.">
        <title>Early steps in the European eel (Anguilla anguilla)-Vibrio vulnificus interaction in the gills: Role of the RtxA13 toxin.</title>
        <authorList>
            <person name="Callol A."/>
            <person name="Pajuelo D."/>
            <person name="Ebbesson L."/>
            <person name="Teles M."/>
            <person name="MacKenzie S."/>
            <person name="Amaro C."/>
        </authorList>
    </citation>
    <scope>NUCLEOTIDE SEQUENCE</scope>
</reference>
<proteinExistence type="predicted"/>
<protein>
    <submittedName>
        <fullName evidence="2">Uncharacterized protein</fullName>
    </submittedName>
</protein>
<keyword evidence="1" id="KW-1133">Transmembrane helix</keyword>